<organism evidence="2 3">
    <name type="scientific">Kribbella capetownensis</name>
    <dbReference type="NCBI Taxonomy" id="1572659"/>
    <lineage>
        <taxon>Bacteria</taxon>
        <taxon>Bacillati</taxon>
        <taxon>Actinomycetota</taxon>
        <taxon>Actinomycetes</taxon>
        <taxon>Propionibacteriales</taxon>
        <taxon>Kribbellaceae</taxon>
        <taxon>Kribbella</taxon>
    </lineage>
</organism>
<keyword evidence="1" id="KW-1133">Transmembrane helix</keyword>
<dbReference type="AlphaFoldDB" id="A0A4R0K1F6"/>
<dbReference type="EMBL" id="SJKD01000001">
    <property type="protein sequence ID" value="TCC53070.1"/>
    <property type="molecule type" value="Genomic_DNA"/>
</dbReference>
<dbReference type="Proteomes" id="UP000293342">
    <property type="component" value="Unassembled WGS sequence"/>
</dbReference>
<feature type="transmembrane region" description="Helical" evidence="1">
    <location>
        <begin position="64"/>
        <end position="82"/>
    </location>
</feature>
<feature type="transmembrane region" description="Helical" evidence="1">
    <location>
        <begin position="7"/>
        <end position="26"/>
    </location>
</feature>
<dbReference type="RefSeq" id="WP_131511794.1">
    <property type="nucleotide sequence ID" value="NZ_SJKD01000001.1"/>
</dbReference>
<accession>A0A4R0K1F6</accession>
<sequence length="120" mass="12832">MWKWTNLLLAFLVELVALGIFAWWGSQATDNTALRIVLAVGLPVVAAVIWGLYAAPTAKRGTPVVRTVVKVLVFGLAGAALWSLGHPVLGVVFVVVVAANLLIIHVQKLSPDTPQRNVSE</sequence>
<keyword evidence="1" id="KW-0472">Membrane</keyword>
<gene>
    <name evidence="2" type="ORF">E0H75_04890</name>
</gene>
<keyword evidence="3" id="KW-1185">Reference proteome</keyword>
<name>A0A4R0K1F6_9ACTN</name>
<feature type="transmembrane region" description="Helical" evidence="1">
    <location>
        <begin position="88"/>
        <end position="106"/>
    </location>
</feature>
<comment type="caution">
    <text evidence="2">The sequence shown here is derived from an EMBL/GenBank/DDBJ whole genome shotgun (WGS) entry which is preliminary data.</text>
</comment>
<reference evidence="2 3" key="1">
    <citation type="submission" date="2019-02" db="EMBL/GenBank/DDBJ databases">
        <title>Kribbella capetownensis sp. nov. and Kribbella speibonae sp. nov., isolated from soil.</title>
        <authorList>
            <person name="Curtis S.M."/>
            <person name="Norton I."/>
            <person name="Everest G.J."/>
            <person name="Meyers P.R."/>
        </authorList>
    </citation>
    <scope>NUCLEOTIDE SEQUENCE [LARGE SCALE GENOMIC DNA]</scope>
    <source>
        <strain evidence="2 3">YM53</strain>
    </source>
</reference>
<evidence type="ECO:0000313" key="3">
    <source>
        <dbReference type="Proteomes" id="UP000293342"/>
    </source>
</evidence>
<dbReference type="InterPro" id="IPR021214">
    <property type="entry name" value="DUF2568"/>
</dbReference>
<protein>
    <submittedName>
        <fullName evidence="2">DUF2568 domain-containing protein</fullName>
    </submittedName>
</protein>
<dbReference type="Pfam" id="PF10823">
    <property type="entry name" value="DUF2568"/>
    <property type="match status" value="1"/>
</dbReference>
<keyword evidence="1" id="KW-0812">Transmembrane</keyword>
<evidence type="ECO:0000313" key="2">
    <source>
        <dbReference type="EMBL" id="TCC53070.1"/>
    </source>
</evidence>
<evidence type="ECO:0000256" key="1">
    <source>
        <dbReference type="SAM" id="Phobius"/>
    </source>
</evidence>
<feature type="transmembrane region" description="Helical" evidence="1">
    <location>
        <begin position="32"/>
        <end position="52"/>
    </location>
</feature>
<proteinExistence type="predicted"/>